<evidence type="ECO:0000313" key="2">
    <source>
        <dbReference type="Proteomes" id="UP000606003"/>
    </source>
</evidence>
<dbReference type="Proteomes" id="UP000606003">
    <property type="component" value="Unassembled WGS sequence"/>
</dbReference>
<reference evidence="1 2" key="1">
    <citation type="submission" date="2020-09" db="EMBL/GenBank/DDBJ databases">
        <authorList>
            <person name="Kim M.K."/>
        </authorList>
    </citation>
    <scope>NUCLEOTIDE SEQUENCE [LARGE SCALE GENOMIC DNA]</scope>
    <source>
        <strain evidence="1 2">BT189</strain>
    </source>
</reference>
<evidence type="ECO:0008006" key="3">
    <source>
        <dbReference type="Google" id="ProtNLM"/>
    </source>
</evidence>
<name>A0ABR8JTB8_9BACT</name>
<dbReference type="EMBL" id="JACXAC010000004">
    <property type="protein sequence ID" value="MBD2723216.1"/>
    <property type="molecule type" value="Genomic_DNA"/>
</dbReference>
<organism evidence="1 2">
    <name type="scientific">Hymenobacter armeniacus</name>
    <dbReference type="NCBI Taxonomy" id="2771358"/>
    <lineage>
        <taxon>Bacteria</taxon>
        <taxon>Pseudomonadati</taxon>
        <taxon>Bacteroidota</taxon>
        <taxon>Cytophagia</taxon>
        <taxon>Cytophagales</taxon>
        <taxon>Hymenobacteraceae</taxon>
        <taxon>Hymenobacter</taxon>
    </lineage>
</organism>
<gene>
    <name evidence="1" type="ORF">IC234_13870</name>
</gene>
<dbReference type="RefSeq" id="WP_190925618.1">
    <property type="nucleotide sequence ID" value="NZ_JACXAC010000004.1"/>
</dbReference>
<comment type="caution">
    <text evidence="1">The sequence shown here is derived from an EMBL/GenBank/DDBJ whole genome shotgun (WGS) entry which is preliminary data.</text>
</comment>
<evidence type="ECO:0000313" key="1">
    <source>
        <dbReference type="EMBL" id="MBD2723216.1"/>
    </source>
</evidence>
<sequence>MQLQSIVDLPQLAIGYDADNEWLYVDWKGEHDPDTSQACCLLMLESLRAWPCSKILNDNSNIIRTTMQLREWSMWWLEQMREAGLQHLAWVLPRHLISREGTEAAVRVIARPHVATFDDVASAYVWLQQRPPVQPCPLGS</sequence>
<protein>
    <recommendedName>
        <fullName evidence="3">STAS/SEC14 domain-containing protein</fullName>
    </recommendedName>
</protein>
<accession>A0ABR8JTB8</accession>
<keyword evidence="2" id="KW-1185">Reference proteome</keyword>
<proteinExistence type="predicted"/>